<dbReference type="EMBL" id="JAAFZH010000010">
    <property type="protein sequence ID" value="NDU97192.1"/>
    <property type="molecule type" value="Genomic_DNA"/>
</dbReference>
<evidence type="ECO:0008006" key="3">
    <source>
        <dbReference type="Google" id="ProtNLM"/>
    </source>
</evidence>
<evidence type="ECO:0000313" key="1">
    <source>
        <dbReference type="EMBL" id="NDU97192.1"/>
    </source>
</evidence>
<dbReference type="InterPro" id="IPR005564">
    <property type="entry name" value="Major_capsid_GpE"/>
</dbReference>
<protein>
    <recommendedName>
        <fullName evidence="3">Major capsid protein</fullName>
    </recommendedName>
</protein>
<name>A0A6L9LCU4_9BACT</name>
<reference evidence="1 2" key="1">
    <citation type="submission" date="2020-02" db="EMBL/GenBank/DDBJ databases">
        <title>Draft genome sequence of two Spirosoma agri KCTC 52727 and Spirosoma terrae KCTC 52035.</title>
        <authorList>
            <person name="Rojas J."/>
            <person name="Ambika Manirajan B."/>
            <person name="Suarez C."/>
            <person name="Ratering S."/>
            <person name="Schnell S."/>
        </authorList>
    </citation>
    <scope>NUCLEOTIDE SEQUENCE [LARGE SCALE GENOMIC DNA]</scope>
    <source>
        <strain evidence="1 2">KCTC 52035</strain>
    </source>
</reference>
<comment type="caution">
    <text evidence="1">The sequence shown here is derived from an EMBL/GenBank/DDBJ whole genome shotgun (WGS) entry which is preliminary data.</text>
</comment>
<gene>
    <name evidence="1" type="ORF">GK108_20075</name>
</gene>
<accession>A0A6L9LCU4</accession>
<evidence type="ECO:0000313" key="2">
    <source>
        <dbReference type="Proteomes" id="UP000474175"/>
    </source>
</evidence>
<organism evidence="1 2">
    <name type="scientific">Spirosoma terrae</name>
    <dbReference type="NCBI Taxonomy" id="1968276"/>
    <lineage>
        <taxon>Bacteria</taxon>
        <taxon>Pseudomonadati</taxon>
        <taxon>Bacteroidota</taxon>
        <taxon>Cytophagia</taxon>
        <taxon>Cytophagales</taxon>
        <taxon>Cytophagaceae</taxon>
        <taxon>Spirosoma</taxon>
    </lineage>
</organism>
<keyword evidence="2" id="KW-1185">Reference proteome</keyword>
<dbReference type="RefSeq" id="WP_163952398.1">
    <property type="nucleotide sequence ID" value="NZ_JAAFZH010000010.1"/>
</dbReference>
<sequence>MEQSLFVQYITKFFKGIVLGVTTKLNDSKNALTYRYKQMLRTETSVTGKWESFLSDNTFVMADVVAMDSSLPLKMRDSLSKASGNIPKMGQERKLNETQLTELEVLTAQGQEGPILKRVFEDTPKVITAVYERNEAIFLEGLSTGQALIDDPENIGTGVRVDYGFKTENKFGVTALWSNSSTAKPFDDMNRVKKKAKADGNSIIRVMMDPTAFNNLVATNQAKELYAFKQGFLGEKVPTPSLDQINTVMSDRLGFTIEIVERSVKYERDGVRSAYDPWATGVAAFITEEIVGTLVTARLAEESHPVANVTYEKADGYILVSKYRQNRPSLAEFTSSQARCIPVISSEVYLLNSGEVQA</sequence>
<proteinExistence type="predicted"/>
<dbReference type="Pfam" id="PF03864">
    <property type="entry name" value="Phage_cap_E"/>
    <property type="match status" value="1"/>
</dbReference>
<dbReference type="Proteomes" id="UP000474175">
    <property type="component" value="Unassembled WGS sequence"/>
</dbReference>
<dbReference type="AlphaFoldDB" id="A0A6L9LCU4"/>